<dbReference type="AlphaFoldDB" id="A0A0U1DSG2"/>
<sequence length="155" mass="17162">MLTQRYNDDALDASLLLAVLTRFLPSDDPRVRATVLAIADELTEDGLVLRYRVEETDDGLSGEEGTFTICSFWLVSALVEIGEVSRAKHLLERLLSFASPLHLYAEEIEPRTGRHLGNFPQAFTHLALINAVVHVIRAEEESDSSGVFQPANAPM</sequence>
<dbReference type="Proteomes" id="UP000182227">
    <property type="component" value="Unassembled WGS sequence"/>
</dbReference>
<dbReference type="InterPro" id="IPR011613">
    <property type="entry name" value="GH15-like"/>
</dbReference>
<keyword evidence="2" id="KW-0378">Hydrolase</keyword>
<dbReference type="EMBL" id="CTEF01000004">
    <property type="protein sequence ID" value="CQD21868.1"/>
    <property type="molecule type" value="Genomic_DNA"/>
</dbReference>
<dbReference type="PANTHER" id="PTHR31616">
    <property type="entry name" value="TREHALASE"/>
    <property type="match status" value="1"/>
</dbReference>
<dbReference type="InterPro" id="IPR012341">
    <property type="entry name" value="6hp_glycosidase-like_sf"/>
</dbReference>
<reference evidence="2 3" key="1">
    <citation type="submission" date="2015-03" db="EMBL/GenBank/DDBJ databases">
        <authorList>
            <person name="Murphy D."/>
        </authorList>
    </citation>
    <scope>NUCLEOTIDE SEQUENCE [LARGE SCALE GENOMIC DNA]</scope>
    <source>
        <strain evidence="2 3">D16</strain>
    </source>
</reference>
<evidence type="ECO:0000313" key="2">
    <source>
        <dbReference type="EMBL" id="CQD21868.1"/>
    </source>
</evidence>
<name>A0A0U1DSG2_9MYCO</name>
<evidence type="ECO:0000313" key="3">
    <source>
        <dbReference type="Proteomes" id="UP000182227"/>
    </source>
</evidence>
<dbReference type="GO" id="GO:0015927">
    <property type="term" value="F:trehalase activity"/>
    <property type="evidence" value="ECO:0007669"/>
    <property type="project" value="TreeGrafter"/>
</dbReference>
<dbReference type="GO" id="GO:0005993">
    <property type="term" value="P:trehalose catabolic process"/>
    <property type="evidence" value="ECO:0007669"/>
    <property type="project" value="TreeGrafter"/>
</dbReference>
<dbReference type="PANTHER" id="PTHR31616:SF10">
    <property type="entry name" value="TREHALASE"/>
    <property type="match status" value="1"/>
</dbReference>
<dbReference type="SUPFAM" id="SSF48208">
    <property type="entry name" value="Six-hairpin glycosidases"/>
    <property type="match status" value="1"/>
</dbReference>
<dbReference type="InterPro" id="IPR008928">
    <property type="entry name" value="6-hairpin_glycosidase_sf"/>
</dbReference>
<evidence type="ECO:0000259" key="1">
    <source>
        <dbReference type="Pfam" id="PF00723"/>
    </source>
</evidence>
<feature type="domain" description="GH15-like" evidence="1">
    <location>
        <begin position="7"/>
        <end position="132"/>
    </location>
</feature>
<proteinExistence type="predicted"/>
<protein>
    <submittedName>
        <fullName evidence="2">Glycosyl hydrolase family protein</fullName>
    </submittedName>
</protein>
<organism evidence="2 3">
    <name type="scientific">Mycolicibacterium conceptionense</name>
    <dbReference type="NCBI Taxonomy" id="451644"/>
    <lineage>
        <taxon>Bacteria</taxon>
        <taxon>Bacillati</taxon>
        <taxon>Actinomycetota</taxon>
        <taxon>Actinomycetes</taxon>
        <taxon>Mycobacteriales</taxon>
        <taxon>Mycobacteriaceae</taxon>
        <taxon>Mycolicibacterium</taxon>
    </lineage>
</organism>
<dbReference type="Pfam" id="PF00723">
    <property type="entry name" value="Glyco_hydro_15"/>
    <property type="match status" value="1"/>
</dbReference>
<accession>A0A0U1DSG2</accession>
<dbReference type="Gene3D" id="1.50.10.10">
    <property type="match status" value="1"/>
</dbReference>
<gene>
    <name evidence="2" type="ORF">BN970_05157</name>
</gene>